<dbReference type="CDD" id="cd01015">
    <property type="entry name" value="CSHase"/>
    <property type="match status" value="1"/>
</dbReference>
<name>A0A7X1F7X6_9SPHN</name>
<reference evidence="3 4" key="1">
    <citation type="submission" date="2020-08" db="EMBL/GenBank/DDBJ databases">
        <title>The genome sequence of Novosphingobium flavum 4Y4.</title>
        <authorList>
            <person name="Liu Y."/>
        </authorList>
    </citation>
    <scope>NUCLEOTIDE SEQUENCE [LARGE SCALE GENOMIC DNA]</scope>
    <source>
        <strain evidence="3 4">4Y4</strain>
    </source>
</reference>
<evidence type="ECO:0000256" key="1">
    <source>
        <dbReference type="ARBA" id="ARBA00022801"/>
    </source>
</evidence>
<organism evidence="3 4">
    <name type="scientific">Novosphingobium aerophilum</name>
    <dbReference type="NCBI Taxonomy" id="2839843"/>
    <lineage>
        <taxon>Bacteria</taxon>
        <taxon>Pseudomonadati</taxon>
        <taxon>Pseudomonadota</taxon>
        <taxon>Alphaproteobacteria</taxon>
        <taxon>Sphingomonadales</taxon>
        <taxon>Sphingomonadaceae</taxon>
        <taxon>Novosphingobium</taxon>
    </lineage>
</organism>
<dbReference type="PANTHER" id="PTHR43540">
    <property type="entry name" value="PEROXYUREIDOACRYLATE/UREIDOACRYLATE AMIDOHYDROLASE-RELATED"/>
    <property type="match status" value="1"/>
</dbReference>
<dbReference type="RefSeq" id="WP_185683426.1">
    <property type="nucleotide sequence ID" value="NZ_JACLAU010000013.1"/>
</dbReference>
<dbReference type="InterPro" id="IPR050272">
    <property type="entry name" value="Isochorismatase-like_hydrls"/>
</dbReference>
<keyword evidence="1" id="KW-0378">Hydrolase</keyword>
<gene>
    <name evidence="3" type="ORF">H7F49_09840</name>
</gene>
<protein>
    <submittedName>
        <fullName evidence="3">Isochorismatase family protein</fullName>
    </submittedName>
</protein>
<dbReference type="AlphaFoldDB" id="A0A7X1F7X6"/>
<dbReference type="InterPro" id="IPR036380">
    <property type="entry name" value="Isochorismatase-like_sf"/>
</dbReference>
<dbReference type="InterPro" id="IPR000868">
    <property type="entry name" value="Isochorismatase-like_dom"/>
</dbReference>
<dbReference type="PANTHER" id="PTHR43540:SF1">
    <property type="entry name" value="ISOCHORISMATASE HYDROLASE"/>
    <property type="match status" value="1"/>
</dbReference>
<accession>A0A7X1F7X6</accession>
<evidence type="ECO:0000313" key="4">
    <source>
        <dbReference type="Proteomes" id="UP000520156"/>
    </source>
</evidence>
<dbReference type="EMBL" id="JACLAU010000013">
    <property type="protein sequence ID" value="MBC2652005.1"/>
    <property type="molecule type" value="Genomic_DNA"/>
</dbReference>
<comment type="caution">
    <text evidence="3">The sequence shown here is derived from an EMBL/GenBank/DDBJ whole genome shotgun (WGS) entry which is preliminary data.</text>
</comment>
<dbReference type="Proteomes" id="UP000520156">
    <property type="component" value="Unassembled WGS sequence"/>
</dbReference>
<dbReference type="Pfam" id="PF00857">
    <property type="entry name" value="Isochorismatase"/>
    <property type="match status" value="1"/>
</dbReference>
<proteinExistence type="predicted"/>
<keyword evidence="4" id="KW-1185">Reference proteome</keyword>
<feature type="domain" description="Isochorismatase-like" evidence="2">
    <location>
        <begin position="23"/>
        <end position="198"/>
    </location>
</feature>
<dbReference type="GO" id="GO:0016787">
    <property type="term" value="F:hydrolase activity"/>
    <property type="evidence" value="ECO:0007669"/>
    <property type="project" value="UniProtKB-KW"/>
</dbReference>
<dbReference type="SUPFAM" id="SSF52499">
    <property type="entry name" value="Isochorismatase-like hydrolases"/>
    <property type="match status" value="1"/>
</dbReference>
<evidence type="ECO:0000313" key="3">
    <source>
        <dbReference type="EMBL" id="MBC2652005.1"/>
    </source>
</evidence>
<dbReference type="Gene3D" id="3.40.50.850">
    <property type="entry name" value="Isochorismatase-like"/>
    <property type="match status" value="1"/>
</dbReference>
<sequence length="214" mass="22096">MDDLTRNYAGAFDGHLPFGRSPALLVIDLVLAYTQPGSPLYAGPGVADVVACNERLVAAARAAGVPVIFTNVEYAPGGADGGVFFRKVPALRLFERGSALGAFPPSLSPQADEVTITKQYASAFFGTPLAAMLTARGIDTLLITGVSTSGCVRASALDACQHGFLPFVVREGCGDRHPAPHEANLFDLQAKYAEVIGEAEALAHIGAPPGTSGA</sequence>
<evidence type="ECO:0000259" key="2">
    <source>
        <dbReference type="Pfam" id="PF00857"/>
    </source>
</evidence>